<keyword evidence="2 7" id="KW-0812">Transmembrane</keyword>
<feature type="transmembrane region" description="Helical" evidence="7">
    <location>
        <begin position="238"/>
        <end position="258"/>
    </location>
</feature>
<evidence type="ECO:0000313" key="9">
    <source>
        <dbReference type="EMBL" id="RWS09653.1"/>
    </source>
</evidence>
<feature type="transmembrane region" description="Helical" evidence="7">
    <location>
        <begin position="278"/>
        <end position="303"/>
    </location>
</feature>
<dbReference type="Pfam" id="PF00005">
    <property type="entry name" value="ABC_tran"/>
    <property type="match status" value="2"/>
</dbReference>
<dbReference type="EMBL" id="NCKU01002404">
    <property type="protein sequence ID" value="RWS09653.1"/>
    <property type="molecule type" value="Genomic_DNA"/>
</dbReference>
<name>A0A443R316_9ACAR</name>
<dbReference type="Gene3D" id="3.40.50.300">
    <property type="entry name" value="P-loop containing nucleotide triphosphate hydrolases"/>
    <property type="match status" value="2"/>
</dbReference>
<evidence type="ECO:0000313" key="10">
    <source>
        <dbReference type="Proteomes" id="UP000285301"/>
    </source>
</evidence>
<feature type="transmembrane region" description="Helical" evidence="7">
    <location>
        <begin position="346"/>
        <end position="367"/>
    </location>
</feature>
<keyword evidence="6 7" id="KW-0472">Membrane</keyword>
<comment type="subcellular location">
    <subcellularLocation>
        <location evidence="1">Membrane</location>
        <topology evidence="1">Multi-pass membrane protein</topology>
    </subcellularLocation>
</comment>
<feature type="transmembrane region" description="Helical" evidence="7">
    <location>
        <begin position="1158"/>
        <end position="1178"/>
    </location>
</feature>
<feature type="transmembrane region" description="Helical" evidence="7">
    <location>
        <begin position="428"/>
        <end position="451"/>
    </location>
</feature>
<dbReference type="PANTHER" id="PTHR19229:SF250">
    <property type="entry name" value="ABC TRANSPORTER DOMAIN-CONTAINING PROTEIN-RELATED"/>
    <property type="match status" value="1"/>
</dbReference>
<dbReference type="InterPro" id="IPR027417">
    <property type="entry name" value="P-loop_NTPase"/>
</dbReference>
<dbReference type="SMART" id="SM00382">
    <property type="entry name" value="AAA"/>
    <property type="match status" value="2"/>
</dbReference>
<dbReference type="InterPro" id="IPR017871">
    <property type="entry name" value="ABC_transporter-like_CS"/>
</dbReference>
<dbReference type="Pfam" id="PF23321">
    <property type="entry name" value="R1_ABCA1"/>
    <property type="match status" value="1"/>
</dbReference>
<dbReference type="InterPro" id="IPR003439">
    <property type="entry name" value="ABC_transporter-like_ATP-bd"/>
</dbReference>
<evidence type="ECO:0000256" key="4">
    <source>
        <dbReference type="ARBA" id="ARBA00022840"/>
    </source>
</evidence>
<evidence type="ECO:0000256" key="1">
    <source>
        <dbReference type="ARBA" id="ARBA00004141"/>
    </source>
</evidence>
<dbReference type="Pfam" id="PF12698">
    <property type="entry name" value="ABC2_membrane_3"/>
    <property type="match status" value="2"/>
</dbReference>
<dbReference type="InterPro" id="IPR013525">
    <property type="entry name" value="ABC2_TM"/>
</dbReference>
<proteinExistence type="predicted"/>
<feature type="transmembrane region" description="Helical" evidence="7">
    <location>
        <begin position="1190"/>
        <end position="1215"/>
    </location>
</feature>
<evidence type="ECO:0000256" key="6">
    <source>
        <dbReference type="ARBA" id="ARBA00023136"/>
    </source>
</evidence>
<feature type="non-terminal residue" evidence="9">
    <location>
        <position position="1732"/>
    </location>
</feature>
<dbReference type="PROSITE" id="PS50893">
    <property type="entry name" value="ABC_TRANSPORTER_2"/>
    <property type="match status" value="2"/>
</dbReference>
<feature type="transmembrane region" description="Helical" evidence="7">
    <location>
        <begin position="888"/>
        <end position="909"/>
    </location>
</feature>
<dbReference type="InterPro" id="IPR056264">
    <property type="entry name" value="R2_ABCA1-4-like"/>
</dbReference>
<comment type="caution">
    <text evidence="9">The sequence shown here is derived from an EMBL/GenBank/DDBJ whole genome shotgun (WGS) entry which is preliminary data.</text>
</comment>
<dbReference type="CDD" id="cd03263">
    <property type="entry name" value="ABC_subfamily_A"/>
    <property type="match status" value="2"/>
</dbReference>
<dbReference type="SUPFAM" id="SSF52540">
    <property type="entry name" value="P-loop containing nucleoside triphosphate hydrolases"/>
    <property type="match status" value="2"/>
</dbReference>
<evidence type="ECO:0000259" key="8">
    <source>
        <dbReference type="PROSITE" id="PS50893"/>
    </source>
</evidence>
<feature type="domain" description="ABC transporter" evidence="8">
    <location>
        <begin position="506"/>
        <end position="739"/>
    </location>
</feature>
<organism evidence="9 10">
    <name type="scientific">Dinothrombium tinctorium</name>
    <dbReference type="NCBI Taxonomy" id="1965070"/>
    <lineage>
        <taxon>Eukaryota</taxon>
        <taxon>Metazoa</taxon>
        <taxon>Ecdysozoa</taxon>
        <taxon>Arthropoda</taxon>
        <taxon>Chelicerata</taxon>
        <taxon>Arachnida</taxon>
        <taxon>Acari</taxon>
        <taxon>Acariformes</taxon>
        <taxon>Trombidiformes</taxon>
        <taxon>Prostigmata</taxon>
        <taxon>Anystina</taxon>
        <taxon>Parasitengona</taxon>
        <taxon>Trombidioidea</taxon>
        <taxon>Trombidiidae</taxon>
        <taxon>Dinothrombium</taxon>
    </lineage>
</organism>
<feature type="transmembrane region" description="Helical" evidence="7">
    <location>
        <begin position="1279"/>
        <end position="1300"/>
    </location>
</feature>
<dbReference type="GO" id="GO:0016887">
    <property type="term" value="F:ATP hydrolysis activity"/>
    <property type="evidence" value="ECO:0007669"/>
    <property type="project" value="InterPro"/>
</dbReference>
<dbReference type="PANTHER" id="PTHR19229">
    <property type="entry name" value="ATP-BINDING CASSETTE TRANSPORTER SUBFAMILY A ABCA"/>
    <property type="match status" value="1"/>
</dbReference>
<keyword evidence="5 7" id="KW-1133">Transmembrane helix</keyword>
<feature type="transmembrane region" description="Helical" evidence="7">
    <location>
        <begin position="1235"/>
        <end position="1258"/>
    </location>
</feature>
<feature type="domain" description="ABC transporter" evidence="8">
    <location>
        <begin position="1415"/>
        <end position="1646"/>
    </location>
</feature>
<keyword evidence="3" id="KW-0547">Nucleotide-binding</keyword>
<gene>
    <name evidence="9" type="ORF">B4U79_01060</name>
</gene>
<feature type="non-terminal residue" evidence="9">
    <location>
        <position position="1"/>
    </location>
</feature>
<reference evidence="9 10" key="1">
    <citation type="journal article" date="2018" name="Gigascience">
        <title>Genomes of trombidid mites reveal novel predicted allergens and laterally-transferred genes associated with secondary metabolism.</title>
        <authorList>
            <person name="Dong X."/>
            <person name="Chaisiri K."/>
            <person name="Xia D."/>
            <person name="Armstrong S.D."/>
            <person name="Fang Y."/>
            <person name="Donnelly M.J."/>
            <person name="Kadowaki T."/>
            <person name="McGarry J.W."/>
            <person name="Darby A.C."/>
            <person name="Makepeace B.L."/>
        </authorList>
    </citation>
    <scope>NUCLEOTIDE SEQUENCE [LARGE SCALE GENOMIC DNA]</scope>
    <source>
        <strain evidence="9">UoL-WK</strain>
    </source>
</reference>
<evidence type="ECO:0000256" key="7">
    <source>
        <dbReference type="SAM" id="Phobius"/>
    </source>
</evidence>
<evidence type="ECO:0000256" key="3">
    <source>
        <dbReference type="ARBA" id="ARBA00022741"/>
    </source>
</evidence>
<feature type="transmembrane region" description="Helical" evidence="7">
    <location>
        <begin position="1327"/>
        <end position="1344"/>
    </location>
</feature>
<accession>A0A443R316</accession>
<sequence length="1732" mass="197797">FELVLPLITSTILASIYSSTYKSGTPQEQPTPGYHPPVEYKQATFDFIKALASIPTEFYRNHTVPILYTPINEFTKNMTEEMNQVIRSLLKFEYEKPIHFTGFINEDEMVAAYLNSTRYNPDYKPIAGIVFFTEILQHDSKQQLEKNIRYKIRVSKIYSEDTTKMFPMKSSPAPFDHDTNYRFHFAPLQILINEAYLNLVARNQSKERLQTANFFAFKLPYPRYMVKPKTAVTVVDQIPLIVVFGFIVTSPIIVKRLADEKISRCREMFRLMGLSDWVYWGSTFVNYFVIYIFQAMVLTIIYMTKFNGINALINYASWFVIFISFIIYGIQFIMQAMMLSIPFSKPVFGVIITVIYWMVSYMLPVYFLDPSVSTNIDVRATDFGRVMSCLLPNMALHFTFRVVSQKEVYGSRSDFANLFEEVAVFGSLSHGLIILMMLLSTFISGLLIWYLEAVWPWQYGVPKPFYFPCLPSFWCKKLVQIEPIAIEKEKNEKFFERQLDSSEVAICVKDLCKHFGVGVKRKTAINNASLSINYGQITVLLGHNGAGKTTLMNIITGILTPSSGTVFVNGYDVGCDTKAARESISLCPQHNVLYDELSVMEHLKLYAAIKGTEWSSINQEISSVLDQVRLMEKRNVASCTLSGGMKRKLSLAIALIGNTKIVILDEPTSGMDPDARRTVWDLLQSVRRHRTILLTTHYMEEADALGDRIAIMADGEVKCCGTPMFLKRAFGGGYQLRIAKGSDFKKESFERILRNFFADASIVNEIYTEIVYDLEDGRNNESDSTKVFTEFFETFEIQKEDFGIASCGLSVTTIEDVFLRVNSMSDELKNSNTMSNLSEIQAKPLNNTIDQYSVDASESFLVKLNGNFLFLQQLKGLMIKRFQFSSRYLPMIIFQLIVPSLIFMLLLYLDWRLKRKDNGSTNLYLDLREMYGSTITFYQPLEEVSNLTAFSQYYEATSKNEAASTFFIPKEFDPNKVLINKTEEISVNEYIRTYIIGATANYSRNELFTTGRIYNAWYNNEALHSLPASINTLYNAILKEIVNSNSSEYSIGVSVEPFPTYDSFNYDQFYILIGLQAMWSVIVPLSLPFLAASYVLFPIHERASKSKLLQLMTGLYASVYWLINFIFDISTHFICCFLIFSIFAMMDINRIFFGHTDSSFALFTLLFLFGFTSIPMAYTFSFLPKKASTGFAVIVILLLVCGVIVSIVDFVLLIVVAGKVISQSVYDFISSIFRIFPIMSMTKGVLKLYLMSTSIFFCNRIPLKMLDGLCDHINEDNKLFGCCTGIFSSLGFVINLKIFLGKCEAVDKCYKYENPWQWGSKGILDEVALLIVAGITFFIILTLLESDFARLSYQFFGNRFKKLNIIQTYKRELNMEEASVTMYSNSEQMEDSDVLAEKRRVEEILRNSFFDEEAFIVSNLTKKFKNLVAVNGLTFGVHNQECFGLLGVNGAGKTSTFRMLVGDLLPSEGNAFCAKYDLRTSLKHFQQQIGYCPQYDALLGKLTGTETLYLFGRLRGISECELKSKVEELIIMTDLSRYADKRTETYSGGNQRKLSLAIALIGSPRLLFLDEPSSGVDPSARRKIWRTLAYIRNHYGCSIVLTSHSMDECEALCGRIAIMVNGEFKCLGNFQHLRSKFGQGFTLRIKAKRDNLNSEYISSLKNYIEQIIPSAILKDRNETILEYHVTDTQMRWSSLFRAMADVKENFDLEDFTISDTTLEQIFILFARQQQQV</sequence>
<dbReference type="GO" id="GO:0016020">
    <property type="term" value="C:membrane"/>
    <property type="evidence" value="ECO:0007669"/>
    <property type="project" value="UniProtKB-SubCell"/>
</dbReference>
<dbReference type="GO" id="GO:0005524">
    <property type="term" value="F:ATP binding"/>
    <property type="evidence" value="ECO:0007669"/>
    <property type="project" value="UniProtKB-KW"/>
</dbReference>
<keyword evidence="4 9" id="KW-0067">ATP-binding</keyword>
<dbReference type="GO" id="GO:0005319">
    <property type="term" value="F:lipid transporter activity"/>
    <property type="evidence" value="ECO:0007669"/>
    <property type="project" value="TreeGrafter"/>
</dbReference>
<protein>
    <submittedName>
        <fullName evidence="9">ATP-binding cassette sub-family A member 1-like protein</fullName>
    </submittedName>
</protein>
<dbReference type="GO" id="GO:0140359">
    <property type="term" value="F:ABC-type transporter activity"/>
    <property type="evidence" value="ECO:0007669"/>
    <property type="project" value="InterPro"/>
</dbReference>
<dbReference type="InterPro" id="IPR026082">
    <property type="entry name" value="ABCA"/>
</dbReference>
<feature type="transmembrane region" description="Helical" evidence="7">
    <location>
        <begin position="315"/>
        <end position="334"/>
    </location>
</feature>
<feature type="transmembrane region" description="Helical" evidence="7">
    <location>
        <begin position="1069"/>
        <end position="1097"/>
    </location>
</feature>
<feature type="transmembrane region" description="Helical" evidence="7">
    <location>
        <begin position="1118"/>
        <end position="1146"/>
    </location>
</feature>
<evidence type="ECO:0000256" key="5">
    <source>
        <dbReference type="ARBA" id="ARBA00022989"/>
    </source>
</evidence>
<dbReference type="PROSITE" id="PS00211">
    <property type="entry name" value="ABC_TRANSPORTER_1"/>
    <property type="match status" value="2"/>
</dbReference>
<dbReference type="FunFam" id="3.40.50.300:FF:002470">
    <property type="entry name" value="ABC transporter, putative"/>
    <property type="match status" value="1"/>
</dbReference>
<dbReference type="OrthoDB" id="6512918at2759"/>
<evidence type="ECO:0000256" key="2">
    <source>
        <dbReference type="ARBA" id="ARBA00022692"/>
    </source>
</evidence>
<dbReference type="InterPro" id="IPR003593">
    <property type="entry name" value="AAA+_ATPase"/>
</dbReference>
<keyword evidence="10" id="KW-1185">Reference proteome</keyword>
<dbReference type="Proteomes" id="UP000285301">
    <property type="component" value="Unassembled WGS sequence"/>
</dbReference>
<dbReference type="STRING" id="1965070.A0A443R316"/>
<dbReference type="FunFam" id="3.40.50.300:FF:000933">
    <property type="entry name" value="ABC transporter A family member 7"/>
    <property type="match status" value="1"/>
</dbReference>